<evidence type="ECO:0000313" key="2">
    <source>
        <dbReference type="Proteomes" id="UP000308549"/>
    </source>
</evidence>
<accession>A0A4U0TLU5</accession>
<comment type="caution">
    <text evidence="1">The sequence shown here is derived from an EMBL/GenBank/DDBJ whole genome shotgun (WGS) entry which is preliminary data.</text>
</comment>
<sequence length="71" mass="7647">MTVELEDQSENCLTAAALPSRETLPLWSRFEGLESRASVQGYAALDELKALREAAGVRELPAGATIWASVV</sequence>
<dbReference type="Proteomes" id="UP000308549">
    <property type="component" value="Unassembled WGS sequence"/>
</dbReference>
<organism evidence="1 2">
    <name type="scientific">Salinomyces thailandicus</name>
    <dbReference type="NCBI Taxonomy" id="706561"/>
    <lineage>
        <taxon>Eukaryota</taxon>
        <taxon>Fungi</taxon>
        <taxon>Dikarya</taxon>
        <taxon>Ascomycota</taxon>
        <taxon>Pezizomycotina</taxon>
        <taxon>Dothideomycetes</taxon>
        <taxon>Dothideomycetidae</taxon>
        <taxon>Mycosphaerellales</taxon>
        <taxon>Teratosphaeriaceae</taxon>
        <taxon>Salinomyces</taxon>
    </lineage>
</organism>
<keyword evidence="2" id="KW-1185">Reference proteome</keyword>
<name>A0A4U0TLU5_9PEZI</name>
<proteinExistence type="predicted"/>
<dbReference type="AlphaFoldDB" id="A0A4U0TLU5"/>
<protein>
    <submittedName>
        <fullName evidence="1">Uncharacterized protein</fullName>
    </submittedName>
</protein>
<dbReference type="EMBL" id="NAJL01000063">
    <property type="protein sequence ID" value="TKA22931.1"/>
    <property type="molecule type" value="Genomic_DNA"/>
</dbReference>
<evidence type="ECO:0000313" key="1">
    <source>
        <dbReference type="EMBL" id="TKA22931.1"/>
    </source>
</evidence>
<reference evidence="1 2" key="1">
    <citation type="submission" date="2017-03" db="EMBL/GenBank/DDBJ databases">
        <title>Genomes of endolithic fungi from Antarctica.</title>
        <authorList>
            <person name="Coleine C."/>
            <person name="Masonjones S."/>
            <person name="Stajich J.E."/>
        </authorList>
    </citation>
    <scope>NUCLEOTIDE SEQUENCE [LARGE SCALE GENOMIC DNA]</scope>
    <source>
        <strain evidence="1 2">CCFEE 6315</strain>
    </source>
</reference>
<gene>
    <name evidence="1" type="ORF">B0A50_07673</name>
</gene>